<feature type="chain" id="PRO_5042500566" evidence="1">
    <location>
        <begin position="19"/>
        <end position="190"/>
    </location>
</feature>
<evidence type="ECO:0000313" key="2">
    <source>
        <dbReference type="Proteomes" id="UP000694867"/>
    </source>
</evidence>
<accession>A0AAJ6VUJ7</accession>
<evidence type="ECO:0000256" key="1">
    <source>
        <dbReference type="SAM" id="SignalP"/>
    </source>
</evidence>
<feature type="signal peptide" evidence="1">
    <location>
        <begin position="1"/>
        <end position="18"/>
    </location>
</feature>
<proteinExistence type="predicted"/>
<keyword evidence="2" id="KW-1185">Reference proteome</keyword>
<dbReference type="AlphaFoldDB" id="A0AAJ6VUJ7"/>
<dbReference type="GeneID" id="100908530"/>
<dbReference type="RefSeq" id="XP_003737041.1">
    <property type="nucleotide sequence ID" value="XM_003736993.2"/>
</dbReference>
<dbReference type="KEGG" id="goe:100908530"/>
<keyword evidence="1" id="KW-0732">Signal</keyword>
<name>A0AAJ6VUJ7_9ACAR</name>
<gene>
    <name evidence="3" type="primary">LOC100908530</name>
</gene>
<evidence type="ECO:0000313" key="3">
    <source>
        <dbReference type="RefSeq" id="XP_003737041.1"/>
    </source>
</evidence>
<protein>
    <submittedName>
        <fullName evidence="3">Uncharacterized protein LOC100908530</fullName>
    </submittedName>
</protein>
<organism evidence="2 3">
    <name type="scientific">Galendromus occidentalis</name>
    <name type="common">western predatory mite</name>
    <dbReference type="NCBI Taxonomy" id="34638"/>
    <lineage>
        <taxon>Eukaryota</taxon>
        <taxon>Metazoa</taxon>
        <taxon>Ecdysozoa</taxon>
        <taxon>Arthropoda</taxon>
        <taxon>Chelicerata</taxon>
        <taxon>Arachnida</taxon>
        <taxon>Acari</taxon>
        <taxon>Parasitiformes</taxon>
        <taxon>Mesostigmata</taxon>
        <taxon>Gamasina</taxon>
        <taxon>Phytoseioidea</taxon>
        <taxon>Phytoseiidae</taxon>
        <taxon>Typhlodrominae</taxon>
        <taxon>Galendromus</taxon>
    </lineage>
</organism>
<sequence length="190" mass="21858">MTTKYLSAAFVWLLCSDCSDVICQARMKMNQVVNDVPLIKGYSDFSMKQLDGFQGISLELNFLDGELNFEVTRDNYALIEDDVIKVTSHEVSDDEDEDPIIVVPLQRISETNFFRFQRNPSSGEFLVGFKPNSFLVMMHPRNGRDLRAFVCIGKEFLECDGDTIVRYLRRFEGLESLSIDFQKRTAKLKL</sequence>
<dbReference type="Proteomes" id="UP000694867">
    <property type="component" value="Unplaced"/>
</dbReference>
<reference evidence="3" key="1">
    <citation type="submission" date="2025-08" db="UniProtKB">
        <authorList>
            <consortium name="RefSeq"/>
        </authorList>
    </citation>
    <scope>IDENTIFICATION</scope>
</reference>